<dbReference type="AlphaFoldDB" id="A0A1X2FCX1"/>
<evidence type="ECO:0000313" key="6">
    <source>
        <dbReference type="Proteomes" id="UP000193317"/>
    </source>
</evidence>
<evidence type="ECO:0000256" key="1">
    <source>
        <dbReference type="ARBA" id="ARBA00009108"/>
    </source>
</evidence>
<keyword evidence="4" id="KW-1133">Transmembrane helix</keyword>
<dbReference type="Pfam" id="PF05949">
    <property type="entry name" value="DUF881"/>
    <property type="match status" value="1"/>
</dbReference>
<evidence type="ECO:0000256" key="4">
    <source>
        <dbReference type="SAM" id="Phobius"/>
    </source>
</evidence>
<name>A0A1X2FCX1_MYCSZ</name>
<protein>
    <submittedName>
        <fullName evidence="5">Uncharacterized protein</fullName>
    </submittedName>
</protein>
<evidence type="ECO:0000313" key="5">
    <source>
        <dbReference type="EMBL" id="ORX16292.1"/>
    </source>
</evidence>
<evidence type="ECO:0000256" key="2">
    <source>
        <dbReference type="SAM" id="Coils"/>
    </source>
</evidence>
<dbReference type="Proteomes" id="UP000193317">
    <property type="component" value="Unassembled WGS sequence"/>
</dbReference>
<dbReference type="STRING" id="1787.A5725_08670"/>
<organism evidence="5 6">
    <name type="scientific">Mycobacterium szulgai</name>
    <dbReference type="NCBI Taxonomy" id="1787"/>
    <lineage>
        <taxon>Bacteria</taxon>
        <taxon>Bacillati</taxon>
        <taxon>Actinomycetota</taxon>
        <taxon>Actinomycetes</taxon>
        <taxon>Mycobacteriales</taxon>
        <taxon>Mycobacteriaceae</taxon>
        <taxon>Mycobacterium</taxon>
    </lineage>
</organism>
<comment type="caution">
    <text evidence="5">The sequence shown here is derived from an EMBL/GenBank/DDBJ whole genome shotgun (WGS) entry which is preliminary data.</text>
</comment>
<keyword evidence="4" id="KW-0812">Transmembrane</keyword>
<dbReference type="OrthoDB" id="3211287at2"/>
<feature type="region of interest" description="Disordered" evidence="3">
    <location>
        <begin position="288"/>
        <end position="307"/>
    </location>
</feature>
<dbReference type="EMBL" id="LQPW01000013">
    <property type="protein sequence ID" value="ORX16292.1"/>
    <property type="molecule type" value="Genomic_DNA"/>
</dbReference>
<dbReference type="RefSeq" id="WP_085669221.1">
    <property type="nucleotide sequence ID" value="NZ_LQPW01000013.1"/>
</dbReference>
<dbReference type="PANTHER" id="PTHR37313:SF2">
    <property type="entry name" value="UPF0749 PROTEIN YLXX"/>
    <property type="match status" value="1"/>
</dbReference>
<accession>A0A1X2FCX1</accession>
<sequence length="307" mass="31910">MTQEPPNPTSDAAPESAPKADQAPAPAQSGGAATQHGHAKVGAHEAVRRGRHELPADRPRPEIGALRRTGLSALRRGGRSRLVFGMLAILLCLVLGVAIVTQVRQTESGDSLETARPADLLVLLDSLRQREATLNTEVTELQNTLNALQASGNNDQAAIESAQARLAALSILVGAVAATGPGVTIKIEDPGPGVAPEAMLDVINELRAAGAEAIEISDGRQSVRVGVDTWVVGNPGALTIDTKTLSPPYSILAIGDPPTLAAAMNIPGGAEDSIKRVGGRMSVQQADRVDVASLRQPKPHQYAQPVK</sequence>
<comment type="similarity">
    <text evidence="1">Belongs to the UPF0749 family.</text>
</comment>
<feature type="compositionally biased region" description="Basic and acidic residues" evidence="3">
    <location>
        <begin position="42"/>
        <end position="61"/>
    </location>
</feature>
<feature type="compositionally biased region" description="Low complexity" evidence="3">
    <location>
        <begin position="17"/>
        <end position="33"/>
    </location>
</feature>
<dbReference type="Gene3D" id="3.30.70.1880">
    <property type="entry name" value="Protein of unknown function DUF881"/>
    <property type="match status" value="1"/>
</dbReference>
<proteinExistence type="inferred from homology"/>
<feature type="coiled-coil region" evidence="2">
    <location>
        <begin position="124"/>
        <end position="151"/>
    </location>
</feature>
<feature type="region of interest" description="Disordered" evidence="3">
    <location>
        <begin position="1"/>
        <end position="62"/>
    </location>
</feature>
<dbReference type="GO" id="GO:0005886">
    <property type="term" value="C:plasma membrane"/>
    <property type="evidence" value="ECO:0007669"/>
    <property type="project" value="TreeGrafter"/>
</dbReference>
<gene>
    <name evidence="5" type="ORF">AWC27_01515</name>
</gene>
<keyword evidence="6" id="KW-1185">Reference proteome</keyword>
<keyword evidence="2" id="KW-0175">Coiled coil</keyword>
<evidence type="ECO:0000256" key="3">
    <source>
        <dbReference type="SAM" id="MobiDB-lite"/>
    </source>
</evidence>
<keyword evidence="4" id="KW-0472">Membrane</keyword>
<feature type="transmembrane region" description="Helical" evidence="4">
    <location>
        <begin position="82"/>
        <end position="101"/>
    </location>
</feature>
<dbReference type="InterPro" id="IPR010273">
    <property type="entry name" value="DUF881"/>
</dbReference>
<dbReference type="PANTHER" id="PTHR37313">
    <property type="entry name" value="UPF0749 PROTEIN RV1825"/>
    <property type="match status" value="1"/>
</dbReference>
<reference evidence="5 6" key="1">
    <citation type="submission" date="2016-01" db="EMBL/GenBank/DDBJ databases">
        <title>The new phylogeny of the genus Mycobacterium.</title>
        <authorList>
            <person name="Tarcisio F."/>
            <person name="Conor M."/>
            <person name="Antonella G."/>
            <person name="Elisabetta G."/>
            <person name="Giulia F.S."/>
            <person name="Sara T."/>
            <person name="Anna F."/>
            <person name="Clotilde B."/>
            <person name="Roberto B."/>
            <person name="Veronica D.S."/>
            <person name="Fabio R."/>
            <person name="Monica P."/>
            <person name="Olivier J."/>
            <person name="Enrico T."/>
            <person name="Nicola S."/>
        </authorList>
    </citation>
    <scope>NUCLEOTIDE SEQUENCE [LARGE SCALE GENOMIC DNA]</scope>
    <source>
        <strain evidence="5 6">DSM 44166</strain>
    </source>
</reference>